<feature type="transmembrane region" description="Helical" evidence="2">
    <location>
        <begin position="70"/>
        <end position="88"/>
    </location>
</feature>
<name>A0A6I4NTP3_9MICO</name>
<feature type="transmembrane region" description="Helical" evidence="2">
    <location>
        <begin position="349"/>
        <end position="367"/>
    </location>
</feature>
<organism evidence="4 5">
    <name type="scientific">Agromyces seonyuensis</name>
    <dbReference type="NCBI Taxonomy" id="2662446"/>
    <lineage>
        <taxon>Bacteria</taxon>
        <taxon>Bacillati</taxon>
        <taxon>Actinomycetota</taxon>
        <taxon>Actinomycetes</taxon>
        <taxon>Micrococcales</taxon>
        <taxon>Microbacteriaceae</taxon>
        <taxon>Agromyces</taxon>
    </lineage>
</organism>
<dbReference type="GO" id="GO:0016747">
    <property type="term" value="F:acyltransferase activity, transferring groups other than amino-acyl groups"/>
    <property type="evidence" value="ECO:0007669"/>
    <property type="project" value="InterPro"/>
</dbReference>
<feature type="transmembrane region" description="Helical" evidence="2">
    <location>
        <begin position="202"/>
        <end position="221"/>
    </location>
</feature>
<evidence type="ECO:0000256" key="2">
    <source>
        <dbReference type="SAM" id="Phobius"/>
    </source>
</evidence>
<feature type="transmembrane region" description="Helical" evidence="2">
    <location>
        <begin position="308"/>
        <end position="329"/>
    </location>
</feature>
<dbReference type="Proteomes" id="UP000438182">
    <property type="component" value="Unassembled WGS sequence"/>
</dbReference>
<reference evidence="4 5" key="1">
    <citation type="submission" date="2019-12" db="EMBL/GenBank/DDBJ databases">
        <authorList>
            <person name="Kim Y.S."/>
        </authorList>
    </citation>
    <scope>NUCLEOTIDE SEQUENCE [LARGE SCALE GENOMIC DNA]</scope>
    <source>
        <strain evidence="4 5">MMS17-SY077</strain>
    </source>
</reference>
<feature type="domain" description="Acyltransferase 3" evidence="3">
    <location>
        <begin position="26"/>
        <end position="363"/>
    </location>
</feature>
<feature type="region of interest" description="Disordered" evidence="1">
    <location>
        <begin position="1"/>
        <end position="22"/>
    </location>
</feature>
<feature type="transmembrane region" description="Helical" evidence="2">
    <location>
        <begin position="117"/>
        <end position="136"/>
    </location>
</feature>
<feature type="transmembrane region" description="Helical" evidence="2">
    <location>
        <begin position="177"/>
        <end position="196"/>
    </location>
</feature>
<keyword evidence="4" id="KW-0012">Acyltransferase</keyword>
<keyword evidence="4" id="KW-0808">Transferase</keyword>
<keyword evidence="2" id="KW-0812">Transmembrane</keyword>
<feature type="transmembrane region" description="Helical" evidence="2">
    <location>
        <begin position="148"/>
        <end position="165"/>
    </location>
</feature>
<evidence type="ECO:0000259" key="3">
    <source>
        <dbReference type="Pfam" id="PF01757"/>
    </source>
</evidence>
<protein>
    <submittedName>
        <fullName evidence="4">Acyltransferase family protein</fullName>
    </submittedName>
</protein>
<evidence type="ECO:0000313" key="5">
    <source>
        <dbReference type="Proteomes" id="UP000438182"/>
    </source>
</evidence>
<feature type="region of interest" description="Disordered" evidence="1">
    <location>
        <begin position="431"/>
        <end position="465"/>
    </location>
</feature>
<keyword evidence="5" id="KW-1185">Reference proteome</keyword>
<dbReference type="RefSeq" id="WP_160422985.1">
    <property type="nucleotide sequence ID" value="NZ_WSTA01000009.1"/>
</dbReference>
<feature type="transmembrane region" description="Helical" evidence="2">
    <location>
        <begin position="233"/>
        <end position="254"/>
    </location>
</feature>
<comment type="caution">
    <text evidence="4">The sequence shown here is derived from an EMBL/GenBank/DDBJ whole genome shotgun (WGS) entry which is preliminary data.</text>
</comment>
<feature type="transmembrane region" description="Helical" evidence="2">
    <location>
        <begin position="266"/>
        <end position="287"/>
    </location>
</feature>
<keyword evidence="2" id="KW-1133">Transmembrane helix</keyword>
<dbReference type="EMBL" id="WSTA01000009">
    <property type="protein sequence ID" value="MWB97640.1"/>
    <property type="molecule type" value="Genomic_DNA"/>
</dbReference>
<keyword evidence="2" id="KW-0472">Membrane</keyword>
<accession>A0A6I4NTP3</accession>
<gene>
    <name evidence="4" type="ORF">GB864_03590</name>
</gene>
<evidence type="ECO:0000313" key="4">
    <source>
        <dbReference type="EMBL" id="MWB97640.1"/>
    </source>
</evidence>
<sequence length="465" mass="48188">MTIAAVRPAAHPGPATARPESERDGAVDAARAFCLVVVLALHALMVGVSLDASGPVLGNALDGWAGLAPLTWFAQVMPLFFVIGGFAGRRGWQRMRSRGGTAGDFVRGRLARLVRPAVALVGFVGLGLAALSVAGVPADIVATAGFRIGQPLWFLAVYLGATALVPAMSRLHERRPLTVVAALAALALAVDGLRAATGITAFGLLNLAFVWLLVQQFGFFLADGRLERHSRRVRALALLAALGMLASLIVLGGYSPDLLENLNPPTFALVPLGVAQLLAFSLVRPALGRWAARPGPARLVARFGEQGMTLYLWHLTAYVLLAGVLLLGAQAGAIGLPAPQTAEWWLSRPVWLLAAIALAVLLARATARFERGGRIVPQSWAGRRMTRAGVPVGVAVPAGILGVVVVLVHGFGPLPALVSAGLLLVALAGSSKPGPQVSGAGIEDDRAGSPARAARGLASGDERRS</sequence>
<feature type="transmembrane region" description="Helical" evidence="2">
    <location>
        <begin position="388"/>
        <end position="408"/>
    </location>
</feature>
<dbReference type="AlphaFoldDB" id="A0A6I4NTP3"/>
<dbReference type="InterPro" id="IPR002656">
    <property type="entry name" value="Acyl_transf_3_dom"/>
</dbReference>
<proteinExistence type="predicted"/>
<feature type="transmembrane region" description="Helical" evidence="2">
    <location>
        <begin position="32"/>
        <end position="50"/>
    </location>
</feature>
<evidence type="ECO:0000256" key="1">
    <source>
        <dbReference type="SAM" id="MobiDB-lite"/>
    </source>
</evidence>
<dbReference type="Pfam" id="PF01757">
    <property type="entry name" value="Acyl_transf_3"/>
    <property type="match status" value="1"/>
</dbReference>